<evidence type="ECO:0000256" key="1">
    <source>
        <dbReference type="ARBA" id="ARBA00022723"/>
    </source>
</evidence>
<reference evidence="6" key="1">
    <citation type="submission" date="2015-07" db="EMBL/GenBank/DDBJ databases">
        <title>Adaptation to a free-living lifestyle via gene acquisitions in the diplomonad Trepomonas sp. PC1.</title>
        <authorList>
            <person name="Xu F."/>
            <person name="Jerlstrom-Hultqvist J."/>
            <person name="Kolisko M."/>
            <person name="Simpson A.G.B."/>
            <person name="Roger A.J."/>
            <person name="Svard S.G."/>
            <person name="Andersson J.O."/>
        </authorList>
    </citation>
    <scope>NUCLEOTIDE SEQUENCE</scope>
    <source>
        <strain evidence="6">PC1</strain>
    </source>
</reference>
<dbReference type="Gene3D" id="3.30.40.10">
    <property type="entry name" value="Zinc/RING finger domain, C3HC4 (zinc finger)"/>
    <property type="match status" value="2"/>
</dbReference>
<dbReference type="InterPro" id="IPR013083">
    <property type="entry name" value="Znf_RING/FYVE/PHD"/>
</dbReference>
<protein>
    <submittedName>
        <fullName evidence="6">PHD-finger domain-containing protein</fullName>
    </submittedName>
</protein>
<keyword evidence="1" id="KW-0479">Metal-binding</keyword>
<evidence type="ECO:0000256" key="2">
    <source>
        <dbReference type="ARBA" id="ARBA00022771"/>
    </source>
</evidence>
<dbReference type="AlphaFoldDB" id="A0A146KHN8"/>
<name>A0A146KHN8_9EUKA</name>
<dbReference type="InterPro" id="IPR011011">
    <property type="entry name" value="Znf_FYVE_PHD"/>
</dbReference>
<dbReference type="SUPFAM" id="SSF57903">
    <property type="entry name" value="FYVE/PHD zinc finger"/>
    <property type="match status" value="2"/>
</dbReference>
<dbReference type="InterPro" id="IPR019786">
    <property type="entry name" value="Zinc_finger_PHD-type_CS"/>
</dbReference>
<sequence>MIICGEDCCEICFSSDTEELTLIFCDICNSCYHIECAHLDESVIEQEQFICDYCKNNQPKCLLCNQSLPFHSFQLFDGFVHTLCYRFSGFDYNFEAAQQDPGVPKETFITQTTADFTCQRCELPGLVFDCRRCETHFHPTCFVLSKGSVQVIETQDKYLVKLLCERH</sequence>
<feature type="domain" description="PHD-type" evidence="5">
    <location>
        <begin position="6"/>
        <end position="57"/>
    </location>
</feature>
<dbReference type="EMBL" id="GDID01001640">
    <property type="protein sequence ID" value="JAP94966.1"/>
    <property type="molecule type" value="Transcribed_RNA"/>
</dbReference>
<dbReference type="PROSITE" id="PS50016">
    <property type="entry name" value="ZF_PHD_2"/>
    <property type="match status" value="1"/>
</dbReference>
<evidence type="ECO:0000259" key="5">
    <source>
        <dbReference type="PROSITE" id="PS50016"/>
    </source>
</evidence>
<organism evidence="6">
    <name type="scientific">Trepomonas sp. PC1</name>
    <dbReference type="NCBI Taxonomy" id="1076344"/>
    <lineage>
        <taxon>Eukaryota</taxon>
        <taxon>Metamonada</taxon>
        <taxon>Diplomonadida</taxon>
        <taxon>Hexamitidae</taxon>
        <taxon>Hexamitinae</taxon>
        <taxon>Trepomonas</taxon>
    </lineage>
</organism>
<dbReference type="Pfam" id="PF00628">
    <property type="entry name" value="PHD"/>
    <property type="match status" value="1"/>
</dbReference>
<dbReference type="InterPro" id="IPR019787">
    <property type="entry name" value="Znf_PHD-finger"/>
</dbReference>
<evidence type="ECO:0000256" key="3">
    <source>
        <dbReference type="ARBA" id="ARBA00022833"/>
    </source>
</evidence>
<feature type="non-terminal residue" evidence="6">
    <location>
        <position position="167"/>
    </location>
</feature>
<keyword evidence="2 4" id="KW-0863">Zinc-finger</keyword>
<dbReference type="Pfam" id="PF13832">
    <property type="entry name" value="zf-HC5HC2H_2"/>
    <property type="match status" value="1"/>
</dbReference>
<dbReference type="SMART" id="SM00249">
    <property type="entry name" value="PHD"/>
    <property type="match status" value="2"/>
</dbReference>
<dbReference type="PROSITE" id="PS01359">
    <property type="entry name" value="ZF_PHD_1"/>
    <property type="match status" value="1"/>
</dbReference>
<keyword evidence="3" id="KW-0862">Zinc</keyword>
<accession>A0A146KHN8</accession>
<evidence type="ECO:0000313" key="6">
    <source>
        <dbReference type="EMBL" id="JAP94966.1"/>
    </source>
</evidence>
<dbReference type="GO" id="GO:0008270">
    <property type="term" value="F:zinc ion binding"/>
    <property type="evidence" value="ECO:0007669"/>
    <property type="project" value="UniProtKB-KW"/>
</dbReference>
<evidence type="ECO:0000256" key="4">
    <source>
        <dbReference type="PROSITE-ProRule" id="PRU00146"/>
    </source>
</evidence>
<proteinExistence type="predicted"/>
<gene>
    <name evidence="6" type="ORF">TPC1_12186</name>
</gene>
<dbReference type="InterPro" id="IPR001965">
    <property type="entry name" value="Znf_PHD"/>
</dbReference>